<feature type="compositionally biased region" description="Polar residues" evidence="1">
    <location>
        <begin position="1"/>
        <end position="17"/>
    </location>
</feature>
<keyword evidence="2" id="KW-1133">Transmembrane helix</keyword>
<feature type="compositionally biased region" description="Low complexity" evidence="1">
    <location>
        <begin position="87"/>
        <end position="97"/>
    </location>
</feature>
<evidence type="ECO:0000256" key="2">
    <source>
        <dbReference type="SAM" id="Phobius"/>
    </source>
</evidence>
<organism evidence="3 4">
    <name type="scientific">Vigna mungo</name>
    <name type="common">Black gram</name>
    <name type="synonym">Phaseolus mungo</name>
    <dbReference type="NCBI Taxonomy" id="3915"/>
    <lineage>
        <taxon>Eukaryota</taxon>
        <taxon>Viridiplantae</taxon>
        <taxon>Streptophyta</taxon>
        <taxon>Embryophyta</taxon>
        <taxon>Tracheophyta</taxon>
        <taxon>Spermatophyta</taxon>
        <taxon>Magnoliopsida</taxon>
        <taxon>eudicotyledons</taxon>
        <taxon>Gunneridae</taxon>
        <taxon>Pentapetalae</taxon>
        <taxon>rosids</taxon>
        <taxon>fabids</taxon>
        <taxon>Fabales</taxon>
        <taxon>Fabaceae</taxon>
        <taxon>Papilionoideae</taxon>
        <taxon>50 kb inversion clade</taxon>
        <taxon>NPAAA clade</taxon>
        <taxon>indigoferoid/millettioid clade</taxon>
        <taxon>Phaseoleae</taxon>
        <taxon>Vigna</taxon>
    </lineage>
</organism>
<gene>
    <name evidence="3" type="ORF">V8G54_018603</name>
</gene>
<sequence length="224" mass="24933">MDSNSRYQLQQQHQPNSGLLRFRSAPTQVLANFKQAQASSINANPWEGSEPLLRFFNSGDTLDTTSPTLREFVDNKVSNENKQPKESTISSSSSSLSPLTRMNSQQGYSTSVLPSRYPRHDSTVTVSSSMMVGSVGMDQGGKSFNPNLLRQSSFPSGNFSNSISFHNGTVLVLYSVFVYYFLWQILGCPYVLFSTKWNLFMPNEINLLKMVVVAYSTAIACSDF</sequence>
<dbReference type="EMBL" id="CP144695">
    <property type="protein sequence ID" value="WVZ05257.1"/>
    <property type="molecule type" value="Genomic_DNA"/>
</dbReference>
<evidence type="ECO:0000313" key="3">
    <source>
        <dbReference type="EMBL" id="WVZ05257.1"/>
    </source>
</evidence>
<feature type="region of interest" description="Disordered" evidence="1">
    <location>
        <begin position="1"/>
        <end position="21"/>
    </location>
</feature>
<name>A0AAQ3N9X8_VIGMU</name>
<evidence type="ECO:0000313" key="4">
    <source>
        <dbReference type="Proteomes" id="UP001374535"/>
    </source>
</evidence>
<feature type="compositionally biased region" description="Basic and acidic residues" evidence="1">
    <location>
        <begin position="71"/>
        <end position="85"/>
    </location>
</feature>
<accession>A0AAQ3N9X8</accession>
<keyword evidence="2" id="KW-0472">Membrane</keyword>
<reference evidence="3 4" key="1">
    <citation type="journal article" date="2023" name="Life. Sci Alliance">
        <title>Evolutionary insights into 3D genome organization and epigenetic landscape of Vigna mungo.</title>
        <authorList>
            <person name="Junaid A."/>
            <person name="Singh B."/>
            <person name="Bhatia S."/>
        </authorList>
    </citation>
    <scope>NUCLEOTIDE SEQUENCE [LARGE SCALE GENOMIC DNA]</scope>
    <source>
        <strain evidence="3">Urdbean</strain>
    </source>
</reference>
<protein>
    <submittedName>
        <fullName evidence="3">Uncharacterized protein</fullName>
    </submittedName>
</protein>
<feature type="transmembrane region" description="Helical" evidence="2">
    <location>
        <begin position="171"/>
        <end position="193"/>
    </location>
</feature>
<dbReference type="AlphaFoldDB" id="A0AAQ3N9X8"/>
<keyword evidence="2" id="KW-0812">Transmembrane</keyword>
<feature type="region of interest" description="Disordered" evidence="1">
    <location>
        <begin position="65"/>
        <end position="102"/>
    </location>
</feature>
<evidence type="ECO:0000256" key="1">
    <source>
        <dbReference type="SAM" id="MobiDB-lite"/>
    </source>
</evidence>
<dbReference type="Proteomes" id="UP001374535">
    <property type="component" value="Chromosome 6"/>
</dbReference>
<keyword evidence="4" id="KW-1185">Reference proteome</keyword>
<proteinExistence type="predicted"/>